<evidence type="ECO:0000256" key="9">
    <source>
        <dbReference type="RuleBase" id="RU364070"/>
    </source>
</evidence>
<dbReference type="EMBL" id="CP025611">
    <property type="protein sequence ID" value="AUN29375.1"/>
    <property type="molecule type" value="Genomic_DNA"/>
</dbReference>
<dbReference type="NCBIfam" id="NF000282">
    <property type="entry name" value="RND_permease_1"/>
    <property type="match status" value="1"/>
</dbReference>
<keyword evidence="7 9" id="KW-1133">Transmembrane helix</keyword>
<name>A0A2K9NB33_9PROT</name>
<proteinExistence type="inferred from homology"/>
<keyword evidence="5 9" id="KW-0997">Cell inner membrane</keyword>
<feature type="transmembrane region" description="Helical" evidence="9">
    <location>
        <begin position="884"/>
        <end position="902"/>
    </location>
</feature>
<feature type="transmembrane region" description="Helical" evidence="9">
    <location>
        <begin position="937"/>
        <end position="961"/>
    </location>
</feature>
<feature type="transmembrane region" description="Helical" evidence="9">
    <location>
        <begin position="397"/>
        <end position="419"/>
    </location>
</feature>
<protein>
    <recommendedName>
        <fullName evidence="9">Efflux pump membrane transporter</fullName>
    </recommendedName>
</protein>
<dbReference type="FunFam" id="1.20.1640.10:FF:000001">
    <property type="entry name" value="Efflux pump membrane transporter"/>
    <property type="match status" value="1"/>
</dbReference>
<evidence type="ECO:0000256" key="2">
    <source>
        <dbReference type="ARBA" id="ARBA00010942"/>
    </source>
</evidence>
<dbReference type="InterPro" id="IPR027463">
    <property type="entry name" value="AcrB_DN_DC_subdom"/>
</dbReference>
<dbReference type="GO" id="GO:0015562">
    <property type="term" value="F:efflux transmembrane transporter activity"/>
    <property type="evidence" value="ECO:0007669"/>
    <property type="project" value="InterPro"/>
</dbReference>
<reference evidence="10 11" key="1">
    <citation type="submission" date="2017-12" db="EMBL/GenBank/DDBJ databases">
        <title>Genomes of bacteria within cyanobacterial aggregates.</title>
        <authorList>
            <person name="Cai H."/>
        </authorList>
    </citation>
    <scope>NUCLEOTIDE SEQUENCE [LARGE SCALE GENOMIC DNA]</scope>
    <source>
        <strain evidence="10 11">TH16</strain>
    </source>
</reference>
<comment type="subcellular location">
    <subcellularLocation>
        <location evidence="1 9">Cell inner membrane</location>
        <topology evidence="1 9">Multi-pass membrane protein</topology>
    </subcellularLocation>
</comment>
<feature type="transmembrane region" description="Helical" evidence="9">
    <location>
        <begin position="440"/>
        <end position="461"/>
    </location>
</feature>
<dbReference type="GO" id="GO:0042910">
    <property type="term" value="F:xenobiotic transmembrane transporter activity"/>
    <property type="evidence" value="ECO:0007669"/>
    <property type="project" value="TreeGrafter"/>
</dbReference>
<dbReference type="FunFam" id="3.30.70.1430:FF:000001">
    <property type="entry name" value="Efflux pump membrane transporter"/>
    <property type="match status" value="1"/>
</dbReference>
<feature type="transmembrane region" description="Helical" evidence="9">
    <location>
        <begin position="369"/>
        <end position="391"/>
    </location>
</feature>
<keyword evidence="8 9" id="KW-0472">Membrane</keyword>
<feature type="transmembrane region" description="Helical" evidence="9">
    <location>
        <begin position="467"/>
        <end position="490"/>
    </location>
</feature>
<comment type="similarity">
    <text evidence="2 9">Belongs to the resistance-nodulation-cell division (RND) (TC 2.A.6) family.</text>
</comment>
<dbReference type="InterPro" id="IPR004764">
    <property type="entry name" value="MdtF-like"/>
</dbReference>
<feature type="transmembrane region" description="Helical" evidence="9">
    <location>
        <begin position="909"/>
        <end position="931"/>
    </location>
</feature>
<feature type="transmembrane region" description="Helical" evidence="9">
    <location>
        <begin position="343"/>
        <end position="362"/>
    </location>
</feature>
<gene>
    <name evidence="10" type="ORF">C0V82_03325</name>
</gene>
<dbReference type="PRINTS" id="PR00702">
    <property type="entry name" value="ACRIFLAVINRP"/>
</dbReference>
<dbReference type="AlphaFoldDB" id="A0A2K9NB33"/>
<evidence type="ECO:0000256" key="8">
    <source>
        <dbReference type="ARBA" id="ARBA00023136"/>
    </source>
</evidence>
<dbReference type="Proteomes" id="UP000234752">
    <property type="component" value="Chromosome eg_1"/>
</dbReference>
<dbReference type="Gene3D" id="3.30.2090.10">
    <property type="entry name" value="Multidrug efflux transporter AcrB TolC docking domain, DN and DC subdomains"/>
    <property type="match status" value="2"/>
</dbReference>
<dbReference type="GO" id="GO:0009636">
    <property type="term" value="P:response to toxic substance"/>
    <property type="evidence" value="ECO:0007669"/>
    <property type="project" value="UniProtKB-ARBA"/>
</dbReference>
<evidence type="ECO:0000256" key="5">
    <source>
        <dbReference type="ARBA" id="ARBA00022519"/>
    </source>
</evidence>
<evidence type="ECO:0000256" key="1">
    <source>
        <dbReference type="ARBA" id="ARBA00004429"/>
    </source>
</evidence>
<dbReference type="SUPFAM" id="SSF82693">
    <property type="entry name" value="Multidrug efflux transporter AcrB pore domain, PN1, PN2, PC1 and PC2 subdomains"/>
    <property type="match status" value="4"/>
</dbReference>
<dbReference type="PANTHER" id="PTHR32063">
    <property type="match status" value="1"/>
</dbReference>
<dbReference type="SUPFAM" id="SSF82866">
    <property type="entry name" value="Multidrug efflux transporter AcrB transmembrane domain"/>
    <property type="match status" value="2"/>
</dbReference>
<evidence type="ECO:0000256" key="4">
    <source>
        <dbReference type="ARBA" id="ARBA00022475"/>
    </source>
</evidence>
<dbReference type="SUPFAM" id="SSF82714">
    <property type="entry name" value="Multidrug efflux transporter AcrB TolC docking domain, DN and DC subdomains"/>
    <property type="match status" value="2"/>
</dbReference>
<organism evidence="10 11">
    <name type="scientific">Niveispirillum cyanobacteriorum</name>
    <dbReference type="NCBI Taxonomy" id="1612173"/>
    <lineage>
        <taxon>Bacteria</taxon>
        <taxon>Pseudomonadati</taxon>
        <taxon>Pseudomonadota</taxon>
        <taxon>Alphaproteobacteria</taxon>
        <taxon>Rhodospirillales</taxon>
        <taxon>Azospirillaceae</taxon>
        <taxon>Niveispirillum</taxon>
    </lineage>
</organism>
<dbReference type="NCBIfam" id="TIGR00915">
    <property type="entry name" value="2A0602"/>
    <property type="match status" value="1"/>
</dbReference>
<sequence length="1052" mass="113675">MKIGRFFIDRPVFAVVLSVLLIAVGAIAYFTLPVTQYPEVVPPTVTVNARYPGANAQTVANTVAAPIEQEVNGVEGMLYMSSNSTSDGQMNLTITFKLGTDLDKAQVLVQNRVAVAEPRLPEEVRRNGVVTRKDSPDLMMVVHLLSPDNTYDQLYISNYALLRVRDVLNRLEGIGNINLFGARDYSMRVWLDPQKIASLNLTAGEVVAAIQQQNVQVAGGGLGQPPLDNPRDYQLNITLQGRLTEPQEFEGIIVKHGDDGRIVRLKDVARVELGARDYVTNSFLDGKPAVVLAISQLPGSNALETAARVREAVATLAKDFPPGLEYRIVYDTTGFIAESIHELIKTIGEAMVLVVLVVMLFLQRWRAAIIPVLAIPVSLIGTFAVMSALGYSVNNLTLFGLVLAVGIVVDDAIVVVENVERNLALGHSPIESARITMDEVGGALVSIALVLSAVFIPTAFIEGIQGAFYRQFAVTIAAATIISAFNSLTLSPALCARLLRPHTEGHRAATARLAAVSALIDRFFSGFNRMFDRMADFYGRLVARITHLTPLVVGVYVLLIAATGFLFTRIPGGFIPALDQGYLIMAIQTPEGTSLANTTKVLQKAAQIARETPGIAHSVQFAGFSGATRTIAPNAGAIFTPLDPFEERLPKGQTAVAVLQNLQKRVAMAIPEALIFVVPPPPIRGLGTSGGFTLRVQDLASAGPAALEQATWALAMAGNQVPGLINVFTPFSARAPQVYLDVDRVKAQMLGVPMTSVFQTLGIYLGSAYVNDTNLFGRTFQVTAQADGPFRLDPENIGRLETRNDKGQMVQLGSFVDFRFVTGPDRVLRYNLYPAAELQGNNLPGVSSGTAIKAMEQAAATALPPGFKAEWTDLSYQEKNTGNSALYIFPLCVFFVFLVLAAQYESWSLPFAILLIVPMCLLSAVAGLMMRGMDNNILAQIGFVVLVGLASKNAILIVEFARQLEAEGRNRYDAVIEACRLRLRPILMTSFAFILGVVPLMIATGAGAEMRQSLGTAVFFGMLGVTFFGLLFTPVFYVVIRRFAGRDKAVTV</sequence>
<feature type="transmembrane region" description="Helical" evidence="9">
    <location>
        <begin position="548"/>
        <end position="567"/>
    </location>
</feature>
<feature type="transmembrane region" description="Helical" evidence="9">
    <location>
        <begin position="1018"/>
        <end position="1040"/>
    </location>
</feature>
<evidence type="ECO:0000256" key="3">
    <source>
        <dbReference type="ARBA" id="ARBA00022448"/>
    </source>
</evidence>
<dbReference type="InterPro" id="IPR001036">
    <property type="entry name" value="Acrflvin-R"/>
</dbReference>
<dbReference type="RefSeq" id="WP_102111111.1">
    <property type="nucleotide sequence ID" value="NZ_BMGN01000004.1"/>
</dbReference>
<dbReference type="Gene3D" id="3.30.70.1320">
    <property type="entry name" value="Multidrug efflux transporter AcrB pore domain like"/>
    <property type="match status" value="1"/>
</dbReference>
<feature type="transmembrane region" description="Helical" evidence="9">
    <location>
        <begin position="986"/>
        <end position="1006"/>
    </location>
</feature>
<dbReference type="KEGG" id="ncb:C0V82_03325"/>
<evidence type="ECO:0000256" key="7">
    <source>
        <dbReference type="ARBA" id="ARBA00022989"/>
    </source>
</evidence>
<dbReference type="GO" id="GO:0005886">
    <property type="term" value="C:plasma membrane"/>
    <property type="evidence" value="ECO:0007669"/>
    <property type="project" value="UniProtKB-SubCell"/>
</dbReference>
<evidence type="ECO:0000256" key="6">
    <source>
        <dbReference type="ARBA" id="ARBA00022692"/>
    </source>
</evidence>
<dbReference type="Gene3D" id="3.30.70.1430">
    <property type="entry name" value="Multidrug efflux transporter AcrB pore domain"/>
    <property type="match status" value="2"/>
</dbReference>
<evidence type="ECO:0000313" key="11">
    <source>
        <dbReference type="Proteomes" id="UP000234752"/>
    </source>
</evidence>
<feature type="transmembrane region" description="Helical" evidence="9">
    <location>
        <begin position="12"/>
        <end position="32"/>
    </location>
</feature>
<keyword evidence="4" id="KW-1003">Cell membrane</keyword>
<keyword evidence="3 9" id="KW-0813">Transport</keyword>
<dbReference type="OrthoDB" id="9806532at2"/>
<accession>A0A2K9NB33</accession>
<keyword evidence="6 9" id="KW-0812">Transmembrane</keyword>
<evidence type="ECO:0000313" key="10">
    <source>
        <dbReference type="EMBL" id="AUN29375.1"/>
    </source>
</evidence>
<dbReference type="Gene3D" id="3.30.70.1440">
    <property type="entry name" value="Multidrug efflux transporter AcrB pore domain"/>
    <property type="match status" value="1"/>
</dbReference>
<dbReference type="Gene3D" id="1.20.1640.10">
    <property type="entry name" value="Multidrug efflux transporter AcrB transmembrane domain"/>
    <property type="match status" value="2"/>
</dbReference>
<dbReference type="PANTHER" id="PTHR32063:SF11">
    <property type="entry name" value="CATION OR DRUG EFFLUX SYSTEM PROTEIN"/>
    <property type="match status" value="1"/>
</dbReference>
<keyword evidence="11" id="KW-1185">Reference proteome</keyword>
<dbReference type="Pfam" id="PF00873">
    <property type="entry name" value="ACR_tran"/>
    <property type="match status" value="1"/>
</dbReference>